<reference evidence="2" key="1">
    <citation type="journal article" date="2010" name="Genome Res.">
        <title>Population genomic sequencing of Coccidioides fungi reveals recent hybridization and transposon control.</title>
        <authorList>
            <person name="Neafsey D.E."/>
            <person name="Barker B.M."/>
            <person name="Sharpton T.J."/>
            <person name="Stajich J.E."/>
            <person name="Park D.J."/>
            <person name="Whiston E."/>
            <person name="Hung C.-Y."/>
            <person name="McMahan C."/>
            <person name="White J."/>
            <person name="Sykes S."/>
            <person name="Heiman D."/>
            <person name="Young S."/>
            <person name="Zeng Q."/>
            <person name="Abouelleil A."/>
            <person name="Aftuck L."/>
            <person name="Bessette D."/>
            <person name="Brown A."/>
            <person name="FitzGerald M."/>
            <person name="Lui A."/>
            <person name="Macdonald J.P."/>
            <person name="Priest M."/>
            <person name="Orbach M.J."/>
            <person name="Galgiani J.N."/>
            <person name="Kirkland T.N."/>
            <person name="Cole G.T."/>
            <person name="Birren B.W."/>
            <person name="Henn M.R."/>
            <person name="Taylor J.W."/>
            <person name="Rounsley S.D."/>
        </authorList>
    </citation>
    <scope>NUCLEOTIDE SEQUENCE [LARGE SCALE GENOMIC DNA]</scope>
    <source>
        <strain evidence="2">RMSCC 3703</strain>
    </source>
</reference>
<gene>
    <name evidence="1" type="ORF">CISG_06528</name>
</gene>
<sequence>MKIPYAPNPPQTSNDEEKAILQRVLDRRGEAGLLPLDLALLHSFPVADGWNTFLGAIRTRTSLPVDIREIAICRVATLNEAWFEWKHHAPFLAEVGFTEGMMEMIKDAKTPTDAELGALFSRKQAAVFRYTEAMTRTVKVPDAIFAEMKGLFSEKEIVEITATAAAYNCAEEAPWLRLIGWRRVDQ</sequence>
<name>A0A0J8QYH9_COCIT</name>
<dbReference type="PANTHER" id="PTHR34846:SF9">
    <property type="entry name" value="4-CARBOXYMUCONOLACTONE DECARBOXYLASE FAMILY PROTEIN (AFU_ORTHOLOGUE AFUA_1G03690)"/>
    <property type="match status" value="1"/>
</dbReference>
<evidence type="ECO:0000313" key="2">
    <source>
        <dbReference type="Proteomes" id="UP000054559"/>
    </source>
</evidence>
<organism evidence="1 2">
    <name type="scientific">Coccidioides immitis RMSCC 3703</name>
    <dbReference type="NCBI Taxonomy" id="454286"/>
    <lineage>
        <taxon>Eukaryota</taxon>
        <taxon>Fungi</taxon>
        <taxon>Dikarya</taxon>
        <taxon>Ascomycota</taxon>
        <taxon>Pezizomycotina</taxon>
        <taxon>Eurotiomycetes</taxon>
        <taxon>Eurotiomycetidae</taxon>
        <taxon>Onygenales</taxon>
        <taxon>Onygenaceae</taxon>
        <taxon>Coccidioides</taxon>
    </lineage>
</organism>
<protein>
    <recommendedName>
        <fullName evidence="3">4-carboxymuconolactone decarboxylase family protein</fullName>
    </recommendedName>
</protein>
<dbReference type="EMBL" id="DS268156">
    <property type="protein sequence ID" value="KMU77526.1"/>
    <property type="molecule type" value="Genomic_DNA"/>
</dbReference>
<proteinExistence type="predicted"/>
<dbReference type="PANTHER" id="PTHR34846">
    <property type="entry name" value="4-CARBOXYMUCONOLACTONE DECARBOXYLASE FAMILY PROTEIN (AFU_ORTHOLOGUE AFUA_6G11590)"/>
    <property type="match status" value="1"/>
</dbReference>
<evidence type="ECO:0008006" key="3">
    <source>
        <dbReference type="Google" id="ProtNLM"/>
    </source>
</evidence>
<dbReference type="OrthoDB" id="9998495at2759"/>
<dbReference type="AlphaFoldDB" id="A0A0J8QYH9"/>
<dbReference type="InterPro" id="IPR029032">
    <property type="entry name" value="AhpD-like"/>
</dbReference>
<dbReference type="Gene3D" id="1.20.1290.10">
    <property type="entry name" value="AhpD-like"/>
    <property type="match status" value="1"/>
</dbReference>
<dbReference type="Proteomes" id="UP000054559">
    <property type="component" value="Unassembled WGS sequence"/>
</dbReference>
<dbReference type="SUPFAM" id="SSF69118">
    <property type="entry name" value="AhpD-like"/>
    <property type="match status" value="1"/>
</dbReference>
<accession>A0A0J8QYH9</accession>
<evidence type="ECO:0000313" key="1">
    <source>
        <dbReference type="EMBL" id="KMU77526.1"/>
    </source>
</evidence>